<accession>I4B2S3</accession>
<dbReference type="PANTHER" id="PTHR46230:SF7">
    <property type="entry name" value="BOLA-LIKE PROTEIN 1"/>
    <property type="match status" value="1"/>
</dbReference>
<gene>
    <name evidence="2" type="ordered locus">Turpa_0931</name>
</gene>
<keyword evidence="3" id="KW-1185">Reference proteome</keyword>
<name>I4B2S3_TURPD</name>
<dbReference type="Pfam" id="PF01722">
    <property type="entry name" value="BolA"/>
    <property type="match status" value="1"/>
</dbReference>
<comment type="similarity">
    <text evidence="1">Belongs to the BolA/IbaG family.</text>
</comment>
<dbReference type="STRING" id="869212.Turpa_0931"/>
<protein>
    <submittedName>
        <fullName evidence="2">Transcriptional regulator, BolA protein family</fullName>
    </submittedName>
</protein>
<dbReference type="Gene3D" id="3.30.300.90">
    <property type="entry name" value="BolA-like"/>
    <property type="match status" value="1"/>
</dbReference>
<proteinExistence type="inferred from homology"/>
<dbReference type="SUPFAM" id="SSF82657">
    <property type="entry name" value="BolA-like"/>
    <property type="match status" value="1"/>
</dbReference>
<dbReference type="OrthoDB" id="9811118at2"/>
<dbReference type="PANTHER" id="PTHR46230">
    <property type="match status" value="1"/>
</dbReference>
<dbReference type="RefSeq" id="WP_014802098.1">
    <property type="nucleotide sequence ID" value="NC_018020.1"/>
</dbReference>
<dbReference type="PIRSF" id="PIRSF003113">
    <property type="entry name" value="BolA"/>
    <property type="match status" value="1"/>
</dbReference>
<evidence type="ECO:0000256" key="1">
    <source>
        <dbReference type="RuleBase" id="RU003860"/>
    </source>
</evidence>
<dbReference type="Proteomes" id="UP000006048">
    <property type="component" value="Chromosome"/>
</dbReference>
<dbReference type="InterPro" id="IPR036065">
    <property type="entry name" value="BolA-like_sf"/>
</dbReference>
<dbReference type="KEGG" id="tpx:Turpa_0931"/>
<sequence length="97" mass="11096">MEKAENTSFNRQVRLEKLLRAAFPAAAFQLFDDSREHAGHAHGQSGETHYRLRIVDDSFRGESRVQSERRIFKAIKPEFDAGLHSFVIEEVSARPPT</sequence>
<organism evidence="2 3">
    <name type="scientific">Turneriella parva (strain ATCC BAA-1111 / DSM 21527 / NCTC 11395 / H)</name>
    <name type="common">Leptospira parva</name>
    <dbReference type="NCBI Taxonomy" id="869212"/>
    <lineage>
        <taxon>Bacteria</taxon>
        <taxon>Pseudomonadati</taxon>
        <taxon>Spirochaetota</taxon>
        <taxon>Spirochaetia</taxon>
        <taxon>Leptospirales</taxon>
        <taxon>Leptospiraceae</taxon>
        <taxon>Turneriella</taxon>
    </lineage>
</organism>
<evidence type="ECO:0000313" key="3">
    <source>
        <dbReference type="Proteomes" id="UP000006048"/>
    </source>
</evidence>
<dbReference type="HOGENOM" id="CLU_109462_2_1_12"/>
<dbReference type="AlphaFoldDB" id="I4B2S3"/>
<reference evidence="2 3" key="1">
    <citation type="submission" date="2012-06" db="EMBL/GenBank/DDBJ databases">
        <title>The complete chromosome of genome of Turneriella parva DSM 21527.</title>
        <authorList>
            <consortium name="US DOE Joint Genome Institute (JGI-PGF)"/>
            <person name="Lucas S."/>
            <person name="Han J."/>
            <person name="Lapidus A."/>
            <person name="Bruce D."/>
            <person name="Goodwin L."/>
            <person name="Pitluck S."/>
            <person name="Peters L."/>
            <person name="Kyrpides N."/>
            <person name="Mavromatis K."/>
            <person name="Ivanova N."/>
            <person name="Mikhailova N."/>
            <person name="Chertkov O."/>
            <person name="Detter J.C."/>
            <person name="Tapia R."/>
            <person name="Han C."/>
            <person name="Land M."/>
            <person name="Hauser L."/>
            <person name="Markowitz V."/>
            <person name="Cheng J.-F."/>
            <person name="Hugenholtz P."/>
            <person name="Woyke T."/>
            <person name="Wu D."/>
            <person name="Gronow S."/>
            <person name="Wellnitz S."/>
            <person name="Brambilla E."/>
            <person name="Klenk H.-P."/>
            <person name="Eisen J.A."/>
        </authorList>
    </citation>
    <scope>NUCLEOTIDE SEQUENCE [LARGE SCALE GENOMIC DNA]</scope>
    <source>
        <strain evidence="3">ATCC BAA-1111 / DSM 21527 / NCTC 11395 / H</strain>
    </source>
</reference>
<dbReference type="EMBL" id="CP002959">
    <property type="protein sequence ID" value="AFM11580.1"/>
    <property type="molecule type" value="Genomic_DNA"/>
</dbReference>
<dbReference type="GO" id="GO:0016226">
    <property type="term" value="P:iron-sulfur cluster assembly"/>
    <property type="evidence" value="ECO:0007669"/>
    <property type="project" value="TreeGrafter"/>
</dbReference>
<dbReference type="InterPro" id="IPR002634">
    <property type="entry name" value="BolA"/>
</dbReference>
<evidence type="ECO:0000313" key="2">
    <source>
        <dbReference type="EMBL" id="AFM11580.1"/>
    </source>
</evidence>